<dbReference type="CDD" id="cd18808">
    <property type="entry name" value="SF1_C_Upf1"/>
    <property type="match status" value="1"/>
</dbReference>
<dbReference type="RefSeq" id="XP_001743807.1">
    <property type="nucleotide sequence ID" value="XM_001743755.1"/>
</dbReference>
<dbReference type="GO" id="GO:0005524">
    <property type="term" value="F:ATP binding"/>
    <property type="evidence" value="ECO:0007669"/>
    <property type="project" value="UniProtKB-KW"/>
</dbReference>
<dbReference type="InterPro" id="IPR041679">
    <property type="entry name" value="DNA2/NAM7-like_C"/>
</dbReference>
<evidence type="ECO:0000256" key="2">
    <source>
        <dbReference type="ARBA" id="ARBA00022741"/>
    </source>
</evidence>
<dbReference type="InParanoid" id="A9UU97"/>
<reference evidence="9 10" key="1">
    <citation type="journal article" date="2008" name="Nature">
        <title>The genome of the choanoflagellate Monosiga brevicollis and the origin of metazoans.</title>
        <authorList>
            <consortium name="JGI Sequencing"/>
            <person name="King N."/>
            <person name="Westbrook M.J."/>
            <person name="Young S.L."/>
            <person name="Kuo A."/>
            <person name="Abedin M."/>
            <person name="Chapman J."/>
            <person name="Fairclough S."/>
            <person name="Hellsten U."/>
            <person name="Isogai Y."/>
            <person name="Letunic I."/>
            <person name="Marr M."/>
            <person name="Pincus D."/>
            <person name="Putnam N."/>
            <person name="Rokas A."/>
            <person name="Wright K.J."/>
            <person name="Zuzow R."/>
            <person name="Dirks W."/>
            <person name="Good M."/>
            <person name="Goodstein D."/>
            <person name="Lemons D."/>
            <person name="Li W."/>
            <person name="Lyons J.B."/>
            <person name="Morris A."/>
            <person name="Nichols S."/>
            <person name="Richter D.J."/>
            <person name="Salamov A."/>
            <person name="Bork P."/>
            <person name="Lim W.A."/>
            <person name="Manning G."/>
            <person name="Miller W.T."/>
            <person name="McGinnis W."/>
            <person name="Shapiro H."/>
            <person name="Tjian R."/>
            <person name="Grigoriev I.V."/>
            <person name="Rokhsar D."/>
        </authorList>
    </citation>
    <scope>NUCLEOTIDE SEQUENCE [LARGE SCALE GENOMIC DNA]</scope>
    <source>
        <strain evidence="10">MX1 / ATCC 50154</strain>
    </source>
</reference>
<dbReference type="eggNOG" id="KOG1802">
    <property type="taxonomic scope" value="Eukaryota"/>
</dbReference>
<keyword evidence="4" id="KW-0347">Helicase</keyword>
<evidence type="ECO:0000259" key="7">
    <source>
        <dbReference type="Pfam" id="PF13086"/>
    </source>
</evidence>
<sequence>MSISPTPDGPPIGYLSDFEDRMTLPRITLADQLLKAKHVESSVLTELLDELVSQARQAAKQPARAARQLPRSWRVKDDTTSEECLELCQNILVRETAEEFCALGNLAKEPEFEIEANPYSDDDIKEGLLIHRVCPKGKTLSDDDLQQELSDFRSTLFIWKGRLCLSKQPYVNCPCREASSRGSMESASEDELEELDRLGTSQDESVASTSAEDIFAAAASPDAAGGVPKAPGDDLADAVEATSTLKCLLHPKATLQLPCCVGPSVGPSVKEASAQGAFVDPSVMNMPPSRVRKLFSLATMLTTLSLLDVAREYLTRRVEEVVDEEVAALKHWLGVFCRPQRRELCPQLQPQPSAMVADPSQDVSAQVVADLRHELEVVQGPPGTGKSTLLSRAINRCSEAAFTPSTVRSPQSHATLIIAVQNKACENVLRRLVEDETFTDEEVLVLGTERNADRLGPLQFHCLMQSHQSRDSFVKYFLHEFQKPQSPARHKKMLDYLEKALRQVEQRLYRTAKIVVATLDSVQPLLTSKRMMHLRRRIKCIFCDEAGTIPECRLPTLSFFLPKFVLMVGDTKQLPPFTRLRSDNAQDPLPPFARMEKCLGQAGVHMLTQQYRSHPAISDFVSENFYGGCLHPHESVYSRVCKPGLEYFEGLRYEVTHSDGDHQELTVEELGEISQPNWMQRLCKEALVGVARTSYLNLREALAVKEQLTRILSRVASAQRLASDPSTSEEAPAEPSATVDVITFYKAQVHVLETLLFDEIKRGAELYNMRIEVKTVDAAQGSEADVVILSPVRCHARTGYKTLGFLHDERRLNVACSRARYALIVVGCLSYEHGCVDKHRIFREFVGLAKRSDRVLQQNAMPEQNAMSEDDFFM</sequence>
<protein>
    <submittedName>
        <fullName evidence="9">Uncharacterized protein</fullName>
    </submittedName>
</protein>
<feature type="domain" description="DNA2/NAM7 helicase helicase" evidence="7">
    <location>
        <begin position="373"/>
        <end position="443"/>
    </location>
</feature>
<evidence type="ECO:0000256" key="1">
    <source>
        <dbReference type="ARBA" id="ARBA00007913"/>
    </source>
</evidence>
<evidence type="ECO:0000256" key="6">
    <source>
        <dbReference type="SAM" id="MobiDB-lite"/>
    </source>
</evidence>
<dbReference type="STRING" id="81824.A9UU97"/>
<proteinExistence type="inferred from homology"/>
<dbReference type="EMBL" id="CH991545">
    <property type="protein sequence ID" value="EDQ91385.1"/>
    <property type="molecule type" value="Genomic_DNA"/>
</dbReference>
<keyword evidence="2" id="KW-0547">Nucleotide-binding</keyword>
<dbReference type="InterPro" id="IPR041677">
    <property type="entry name" value="DNA2/NAM7_AAA_11"/>
</dbReference>
<dbReference type="InterPro" id="IPR050534">
    <property type="entry name" value="Coronavir_polyprotein_1ab"/>
</dbReference>
<dbReference type="Gene3D" id="3.40.50.300">
    <property type="entry name" value="P-loop containing nucleotide triphosphate hydrolases"/>
    <property type="match status" value="2"/>
</dbReference>
<name>A9UU97_MONBE</name>
<keyword evidence="3" id="KW-0378">Hydrolase</keyword>
<dbReference type="Proteomes" id="UP000001357">
    <property type="component" value="Unassembled WGS sequence"/>
</dbReference>
<feature type="domain" description="DNA2/NAM7 helicase helicase" evidence="7">
    <location>
        <begin position="489"/>
        <end position="577"/>
    </location>
</feature>
<keyword evidence="10" id="KW-1185">Reference proteome</keyword>
<evidence type="ECO:0000313" key="9">
    <source>
        <dbReference type="EMBL" id="EDQ91385.1"/>
    </source>
</evidence>
<comment type="similarity">
    <text evidence="1">Belongs to the DNA2/NAM7 helicase family.</text>
</comment>
<feature type="domain" description="DNA2/NAM7 helicase-like C-terminal" evidence="8">
    <location>
        <begin position="592"/>
        <end position="828"/>
    </location>
</feature>
<dbReference type="GO" id="GO:0016787">
    <property type="term" value="F:hydrolase activity"/>
    <property type="evidence" value="ECO:0007669"/>
    <property type="project" value="UniProtKB-KW"/>
</dbReference>
<gene>
    <name evidence="9" type="ORF">MONBRDRAFT_6568</name>
</gene>
<evidence type="ECO:0000256" key="4">
    <source>
        <dbReference type="ARBA" id="ARBA00022806"/>
    </source>
</evidence>
<dbReference type="Pfam" id="PF13087">
    <property type="entry name" value="AAA_12"/>
    <property type="match status" value="1"/>
</dbReference>
<organism evidence="9 10">
    <name type="scientific">Monosiga brevicollis</name>
    <name type="common">Choanoflagellate</name>
    <dbReference type="NCBI Taxonomy" id="81824"/>
    <lineage>
        <taxon>Eukaryota</taxon>
        <taxon>Choanoflagellata</taxon>
        <taxon>Craspedida</taxon>
        <taxon>Salpingoecidae</taxon>
        <taxon>Monosiga</taxon>
    </lineage>
</organism>
<evidence type="ECO:0000256" key="5">
    <source>
        <dbReference type="ARBA" id="ARBA00022840"/>
    </source>
</evidence>
<dbReference type="KEGG" id="mbr:MONBRDRAFT_6568"/>
<dbReference type="GO" id="GO:0043139">
    <property type="term" value="F:5'-3' DNA helicase activity"/>
    <property type="evidence" value="ECO:0000318"/>
    <property type="project" value="GO_Central"/>
</dbReference>
<evidence type="ECO:0000313" key="10">
    <source>
        <dbReference type="Proteomes" id="UP000001357"/>
    </source>
</evidence>
<dbReference type="SUPFAM" id="SSF52540">
    <property type="entry name" value="P-loop containing nucleoside triphosphate hydrolases"/>
    <property type="match status" value="1"/>
</dbReference>
<dbReference type="PANTHER" id="PTHR43788">
    <property type="entry name" value="DNA2/NAM7 HELICASE FAMILY MEMBER"/>
    <property type="match status" value="1"/>
</dbReference>
<feature type="region of interest" description="Disordered" evidence="6">
    <location>
        <begin position="177"/>
        <end position="203"/>
    </location>
</feature>
<dbReference type="AlphaFoldDB" id="A9UU97"/>
<keyword evidence="5" id="KW-0067">ATP-binding</keyword>
<dbReference type="GeneID" id="5889250"/>
<accession>A9UU97</accession>
<dbReference type="Pfam" id="PF13086">
    <property type="entry name" value="AAA_11"/>
    <property type="match status" value="2"/>
</dbReference>
<dbReference type="PANTHER" id="PTHR43788:SF8">
    <property type="entry name" value="DNA-BINDING PROTEIN SMUBP-2"/>
    <property type="match status" value="1"/>
</dbReference>
<dbReference type="InterPro" id="IPR027417">
    <property type="entry name" value="P-loop_NTPase"/>
</dbReference>
<evidence type="ECO:0000256" key="3">
    <source>
        <dbReference type="ARBA" id="ARBA00022801"/>
    </source>
</evidence>
<evidence type="ECO:0000259" key="8">
    <source>
        <dbReference type="Pfam" id="PF13087"/>
    </source>
</evidence>
<dbReference type="InterPro" id="IPR047187">
    <property type="entry name" value="SF1_C_Upf1"/>
</dbReference>